<feature type="transmembrane region" description="Helical" evidence="1">
    <location>
        <begin position="37"/>
        <end position="55"/>
    </location>
</feature>
<evidence type="ECO:0008006" key="4">
    <source>
        <dbReference type="Google" id="ProtNLM"/>
    </source>
</evidence>
<keyword evidence="1" id="KW-1133">Transmembrane helix</keyword>
<dbReference type="KEGG" id="ock:EXM22_01620"/>
<proteinExistence type="predicted"/>
<sequence length="97" mass="10817">MRKTGIVVLLILTLVMLTGCLPGDGRASEVSPANFLWGIWHGWMAPLSLIVSIFAKNIRLYEIHNTGIWYDFGFYMAILGGFGGLSTTRKKKKKDVN</sequence>
<dbReference type="EMBL" id="CP036150">
    <property type="protein sequence ID" value="QEN06752.1"/>
    <property type="molecule type" value="Genomic_DNA"/>
</dbReference>
<dbReference type="AlphaFoldDB" id="A0A5C1QKT5"/>
<dbReference type="OrthoDB" id="165386at2"/>
<accession>A0A5C1QKT5</accession>
<dbReference type="PROSITE" id="PS51257">
    <property type="entry name" value="PROKAR_LIPOPROTEIN"/>
    <property type="match status" value="1"/>
</dbReference>
<evidence type="ECO:0000256" key="1">
    <source>
        <dbReference type="SAM" id="Phobius"/>
    </source>
</evidence>
<name>A0A5C1QKT5_9SPIO</name>
<keyword evidence="1" id="KW-0812">Transmembrane</keyword>
<dbReference type="RefSeq" id="WP_149484835.1">
    <property type="nucleotide sequence ID" value="NZ_CP036150.1"/>
</dbReference>
<reference evidence="2 3" key="1">
    <citation type="submission" date="2019-02" db="EMBL/GenBank/DDBJ databases">
        <title>Complete Genome Sequence and Methylome Analysis of free living Spirochaetas.</title>
        <authorList>
            <person name="Fomenkov A."/>
            <person name="Dubinina G."/>
            <person name="Leshcheva N."/>
            <person name="Mikheeva N."/>
            <person name="Grabovich M."/>
            <person name="Vincze T."/>
            <person name="Roberts R.J."/>
        </authorList>
    </citation>
    <scope>NUCLEOTIDE SEQUENCE [LARGE SCALE GENOMIC DNA]</scope>
    <source>
        <strain evidence="2 3">K2</strain>
    </source>
</reference>
<evidence type="ECO:0000313" key="3">
    <source>
        <dbReference type="Proteomes" id="UP000324209"/>
    </source>
</evidence>
<gene>
    <name evidence="2" type="ORF">EXM22_01620</name>
</gene>
<keyword evidence="1" id="KW-0472">Membrane</keyword>
<feature type="transmembrane region" description="Helical" evidence="1">
    <location>
        <begin position="67"/>
        <end position="85"/>
    </location>
</feature>
<organism evidence="2 3">
    <name type="scientific">Oceanispirochaeta crateris</name>
    <dbReference type="NCBI Taxonomy" id="2518645"/>
    <lineage>
        <taxon>Bacteria</taxon>
        <taxon>Pseudomonadati</taxon>
        <taxon>Spirochaetota</taxon>
        <taxon>Spirochaetia</taxon>
        <taxon>Spirochaetales</taxon>
        <taxon>Spirochaetaceae</taxon>
        <taxon>Oceanispirochaeta</taxon>
    </lineage>
</organism>
<evidence type="ECO:0000313" key="2">
    <source>
        <dbReference type="EMBL" id="QEN06752.1"/>
    </source>
</evidence>
<dbReference type="Proteomes" id="UP000324209">
    <property type="component" value="Chromosome"/>
</dbReference>
<protein>
    <recommendedName>
        <fullName evidence="4">Lipoprotein</fullName>
    </recommendedName>
</protein>
<keyword evidence="3" id="KW-1185">Reference proteome</keyword>